<dbReference type="EMBL" id="VZZK01000002">
    <property type="protein sequence ID" value="KAB1081368.1"/>
    <property type="molecule type" value="Genomic_DNA"/>
</dbReference>
<evidence type="ECO:0000313" key="2">
    <source>
        <dbReference type="EMBL" id="KAB1081368.1"/>
    </source>
</evidence>
<keyword evidence="1" id="KW-1133">Transmembrane helix</keyword>
<gene>
    <name evidence="2" type="ORF">F6X53_03400</name>
</gene>
<dbReference type="RefSeq" id="WP_150997238.1">
    <property type="nucleotide sequence ID" value="NZ_BPQY01000137.1"/>
</dbReference>
<organism evidence="2 3">
    <name type="scientific">Methylobacterium soli</name>
    <dbReference type="NCBI Taxonomy" id="553447"/>
    <lineage>
        <taxon>Bacteria</taxon>
        <taxon>Pseudomonadati</taxon>
        <taxon>Pseudomonadota</taxon>
        <taxon>Alphaproteobacteria</taxon>
        <taxon>Hyphomicrobiales</taxon>
        <taxon>Methylobacteriaceae</taxon>
        <taxon>Methylobacterium</taxon>
    </lineage>
</organism>
<dbReference type="NCBIfam" id="TIGR02281">
    <property type="entry name" value="clan_AA_DTGA"/>
    <property type="match status" value="1"/>
</dbReference>
<name>A0A6L3T7J8_9HYPH</name>
<dbReference type="OrthoDB" id="7595324at2"/>
<keyword evidence="1" id="KW-0812">Transmembrane</keyword>
<protein>
    <submittedName>
        <fullName evidence="2">TIGR02281 family clan AA aspartic protease</fullName>
        <ecNumber evidence="2">3.4.23.-</ecNumber>
    </submittedName>
</protein>
<dbReference type="GO" id="GO:0006508">
    <property type="term" value="P:proteolysis"/>
    <property type="evidence" value="ECO:0007669"/>
    <property type="project" value="UniProtKB-KW"/>
</dbReference>
<dbReference type="Proteomes" id="UP000474159">
    <property type="component" value="Unassembled WGS sequence"/>
</dbReference>
<keyword evidence="1" id="KW-0472">Membrane</keyword>
<dbReference type="InterPro" id="IPR011969">
    <property type="entry name" value="Clan_AA_Asp_peptidase_C"/>
</dbReference>
<dbReference type="AlphaFoldDB" id="A0A6L3T7J8"/>
<keyword evidence="2" id="KW-0378">Hydrolase</keyword>
<keyword evidence="2" id="KW-0645">Protease</keyword>
<dbReference type="SUPFAM" id="SSF50630">
    <property type="entry name" value="Acid proteases"/>
    <property type="match status" value="1"/>
</dbReference>
<evidence type="ECO:0000256" key="1">
    <source>
        <dbReference type="SAM" id="Phobius"/>
    </source>
</evidence>
<accession>A0A6L3T7J8</accession>
<evidence type="ECO:0000313" key="3">
    <source>
        <dbReference type="Proteomes" id="UP000474159"/>
    </source>
</evidence>
<dbReference type="InterPro" id="IPR034122">
    <property type="entry name" value="Retropepsin-like_bacterial"/>
</dbReference>
<dbReference type="Gene3D" id="2.40.70.10">
    <property type="entry name" value="Acid Proteases"/>
    <property type="match status" value="1"/>
</dbReference>
<feature type="transmembrane region" description="Helical" evidence="1">
    <location>
        <begin position="65"/>
        <end position="82"/>
    </location>
</feature>
<proteinExistence type="predicted"/>
<dbReference type="CDD" id="cd05483">
    <property type="entry name" value="retropepsin_like_bacteria"/>
    <property type="match status" value="1"/>
</dbReference>
<dbReference type="EC" id="3.4.23.-" evidence="2"/>
<keyword evidence="3" id="KW-1185">Reference proteome</keyword>
<feature type="transmembrane region" description="Helical" evidence="1">
    <location>
        <begin position="34"/>
        <end position="53"/>
    </location>
</feature>
<comment type="caution">
    <text evidence="2">The sequence shown here is derived from an EMBL/GenBank/DDBJ whole genome shotgun (WGS) entry which is preliminary data.</text>
</comment>
<sequence length="230" mass="24629">MMYLGLIALALVLVILVAMDGSSRIGGVIEPDQLAGLAWGGTILALVVAGFWHQFRDRMGQNLRYLLIWALLGLACLAAYSYRDQFREVGARVMGELRPGFASVGPGGTVTITRRADGPFAVRAEVNGQAQSFTFDTGASAVVLTAENAAALGIRPAERDFSTRVTTANGVTFAAPIYLDSLRIGPITERRVAAMVSRPGALSDNLLGQSFLSRLPSYEVRGDRLILQGR</sequence>
<dbReference type="Pfam" id="PF13975">
    <property type="entry name" value="gag-asp_proteas"/>
    <property type="match status" value="1"/>
</dbReference>
<reference evidence="2 3" key="1">
    <citation type="submission" date="2019-09" db="EMBL/GenBank/DDBJ databases">
        <title>YIM 48816 draft genome.</title>
        <authorList>
            <person name="Jiang L."/>
        </authorList>
    </citation>
    <scope>NUCLEOTIDE SEQUENCE [LARGE SCALE GENOMIC DNA]</scope>
    <source>
        <strain evidence="2 3">YIM 48816</strain>
    </source>
</reference>
<dbReference type="InterPro" id="IPR021109">
    <property type="entry name" value="Peptidase_aspartic_dom_sf"/>
</dbReference>
<dbReference type="GO" id="GO:0008233">
    <property type="term" value="F:peptidase activity"/>
    <property type="evidence" value="ECO:0007669"/>
    <property type="project" value="UniProtKB-KW"/>
</dbReference>